<dbReference type="EMBL" id="GBXM01029641">
    <property type="protein sequence ID" value="JAH78936.1"/>
    <property type="molecule type" value="Transcribed_RNA"/>
</dbReference>
<sequence>MLHFVLVLTVRLQLSYCEFGCSLVLF</sequence>
<dbReference type="AlphaFoldDB" id="A0A0E9VLN5"/>
<name>A0A0E9VLN5_ANGAN</name>
<accession>A0A0E9VLN5</accession>
<reference evidence="1" key="1">
    <citation type="submission" date="2014-11" db="EMBL/GenBank/DDBJ databases">
        <authorList>
            <person name="Amaro Gonzalez C."/>
        </authorList>
    </citation>
    <scope>NUCLEOTIDE SEQUENCE</scope>
</reference>
<organism evidence="1">
    <name type="scientific">Anguilla anguilla</name>
    <name type="common">European freshwater eel</name>
    <name type="synonym">Muraena anguilla</name>
    <dbReference type="NCBI Taxonomy" id="7936"/>
    <lineage>
        <taxon>Eukaryota</taxon>
        <taxon>Metazoa</taxon>
        <taxon>Chordata</taxon>
        <taxon>Craniata</taxon>
        <taxon>Vertebrata</taxon>
        <taxon>Euteleostomi</taxon>
        <taxon>Actinopterygii</taxon>
        <taxon>Neopterygii</taxon>
        <taxon>Teleostei</taxon>
        <taxon>Anguilliformes</taxon>
        <taxon>Anguillidae</taxon>
        <taxon>Anguilla</taxon>
    </lineage>
</organism>
<evidence type="ECO:0000313" key="1">
    <source>
        <dbReference type="EMBL" id="JAH78936.1"/>
    </source>
</evidence>
<proteinExistence type="predicted"/>
<protein>
    <submittedName>
        <fullName evidence="1">Uncharacterized protein</fullName>
    </submittedName>
</protein>
<reference evidence="1" key="2">
    <citation type="journal article" date="2015" name="Fish Shellfish Immunol.">
        <title>Early steps in the European eel (Anguilla anguilla)-Vibrio vulnificus interaction in the gills: Role of the RtxA13 toxin.</title>
        <authorList>
            <person name="Callol A."/>
            <person name="Pajuelo D."/>
            <person name="Ebbesson L."/>
            <person name="Teles M."/>
            <person name="MacKenzie S."/>
            <person name="Amaro C."/>
        </authorList>
    </citation>
    <scope>NUCLEOTIDE SEQUENCE</scope>
</reference>